<dbReference type="Pfam" id="PF01614">
    <property type="entry name" value="IclR_C"/>
    <property type="match status" value="1"/>
</dbReference>
<evidence type="ECO:0000259" key="5">
    <source>
        <dbReference type="PROSITE" id="PS51078"/>
    </source>
</evidence>
<dbReference type="Gene3D" id="3.30.450.40">
    <property type="match status" value="1"/>
</dbReference>
<dbReference type="PROSITE" id="PS51078">
    <property type="entry name" value="ICLR_ED"/>
    <property type="match status" value="1"/>
</dbReference>
<reference evidence="7" key="1">
    <citation type="submission" date="2017-09" db="EMBL/GenBank/DDBJ databases">
        <authorList>
            <person name="Cho G.-S."/>
            <person name="Oguntoyinbo F.A."/>
            <person name="Cnockaert M."/>
            <person name="Kabisch J."/>
            <person name="Neve H."/>
            <person name="Bockelmann W."/>
            <person name="Wenning M."/>
            <person name="Franz C.M."/>
            <person name="Vandamme P."/>
        </authorList>
    </citation>
    <scope>NUCLEOTIDE SEQUENCE [LARGE SCALE GENOMIC DNA]</scope>
    <source>
        <strain evidence="7">MBT G8648</strain>
    </source>
</reference>
<dbReference type="InterPro" id="IPR005471">
    <property type="entry name" value="Tscrpt_reg_IclR_N"/>
</dbReference>
<evidence type="ECO:0000259" key="4">
    <source>
        <dbReference type="PROSITE" id="PS51077"/>
    </source>
</evidence>
<dbReference type="PROSITE" id="PS51077">
    <property type="entry name" value="HTH_ICLR"/>
    <property type="match status" value="1"/>
</dbReference>
<dbReference type="EMBL" id="NWUX01000016">
    <property type="protein sequence ID" value="PCF94666.1"/>
    <property type="molecule type" value="Genomic_DNA"/>
</dbReference>
<dbReference type="PANTHER" id="PTHR30136:SF35">
    <property type="entry name" value="HTH-TYPE TRANSCRIPTIONAL REGULATOR RV1719"/>
    <property type="match status" value="1"/>
</dbReference>
<dbReference type="PANTHER" id="PTHR30136">
    <property type="entry name" value="HELIX-TURN-HELIX TRANSCRIPTIONAL REGULATOR, ICLR FAMILY"/>
    <property type="match status" value="1"/>
</dbReference>
<dbReference type="Proteomes" id="UP000218677">
    <property type="component" value="Unassembled WGS sequence"/>
</dbReference>
<dbReference type="GO" id="GO:0045892">
    <property type="term" value="P:negative regulation of DNA-templated transcription"/>
    <property type="evidence" value="ECO:0007669"/>
    <property type="project" value="TreeGrafter"/>
</dbReference>
<dbReference type="SUPFAM" id="SSF46785">
    <property type="entry name" value="Winged helix' DNA-binding domain"/>
    <property type="match status" value="1"/>
</dbReference>
<keyword evidence="3" id="KW-0804">Transcription</keyword>
<dbReference type="OrthoDB" id="31778at2"/>
<dbReference type="Gene3D" id="1.10.10.10">
    <property type="entry name" value="Winged helix-like DNA-binding domain superfamily/Winged helix DNA-binding domain"/>
    <property type="match status" value="1"/>
</dbReference>
<dbReference type="SUPFAM" id="SSF55781">
    <property type="entry name" value="GAF domain-like"/>
    <property type="match status" value="1"/>
</dbReference>
<dbReference type="InterPro" id="IPR029016">
    <property type="entry name" value="GAF-like_dom_sf"/>
</dbReference>
<organism evidence="6 7">
    <name type="scientific">Vreelandella nigrificans</name>
    <dbReference type="NCBI Taxonomy" id="2042704"/>
    <lineage>
        <taxon>Bacteria</taxon>
        <taxon>Pseudomonadati</taxon>
        <taxon>Pseudomonadota</taxon>
        <taxon>Gammaproteobacteria</taxon>
        <taxon>Oceanospirillales</taxon>
        <taxon>Halomonadaceae</taxon>
        <taxon>Vreelandella</taxon>
    </lineage>
</organism>
<comment type="caution">
    <text evidence="6">The sequence shown here is derived from an EMBL/GenBank/DDBJ whole genome shotgun (WGS) entry which is preliminary data.</text>
</comment>
<dbReference type="SMART" id="SM00346">
    <property type="entry name" value="HTH_ICLR"/>
    <property type="match status" value="1"/>
</dbReference>
<dbReference type="InterPro" id="IPR014757">
    <property type="entry name" value="Tscrpt_reg_IclR_C"/>
</dbReference>
<dbReference type="InterPro" id="IPR036390">
    <property type="entry name" value="WH_DNA-bd_sf"/>
</dbReference>
<proteinExistence type="predicted"/>
<feature type="domain" description="HTH iclR-type" evidence="4">
    <location>
        <begin position="26"/>
        <end position="89"/>
    </location>
</feature>
<feature type="domain" description="IclR-ED" evidence="5">
    <location>
        <begin position="90"/>
        <end position="275"/>
    </location>
</feature>
<keyword evidence="2" id="KW-0238">DNA-binding</keyword>
<dbReference type="GO" id="GO:0003700">
    <property type="term" value="F:DNA-binding transcription factor activity"/>
    <property type="evidence" value="ECO:0007669"/>
    <property type="project" value="TreeGrafter"/>
</dbReference>
<evidence type="ECO:0000313" key="7">
    <source>
        <dbReference type="Proteomes" id="UP000218677"/>
    </source>
</evidence>
<keyword evidence="7" id="KW-1185">Reference proteome</keyword>
<sequence>MLCSSSPRQITINIMPVNKNITSSGPATLVHAMQILQVTARGGHRGASVDDYLNELSFSRPTLYRLLKGLKQQGFLRSSPIRGRYLLGYELLVLGAQAGNGAGLRDLARPRLLVLAQCWGDSFYLFARDGFNAVCLEVQNGAYPVGSFVRATGGRLPLGVGQASIALLAYLGSDERGEILDHNAARLLDDYAIATADVEAEISYLLQHGYARGVEGSLLPEYCGLAIPILDHSGHPLGAMSCSMLKSRMTTTHKLEVLQGMQEEVAAMVNQAHGLLYLD</sequence>
<evidence type="ECO:0000313" key="6">
    <source>
        <dbReference type="EMBL" id="PCF94666.1"/>
    </source>
</evidence>
<name>A0A2A4HIS4_9GAMM</name>
<evidence type="ECO:0000256" key="1">
    <source>
        <dbReference type="ARBA" id="ARBA00023015"/>
    </source>
</evidence>
<evidence type="ECO:0000256" key="3">
    <source>
        <dbReference type="ARBA" id="ARBA00023163"/>
    </source>
</evidence>
<dbReference type="InterPro" id="IPR036388">
    <property type="entry name" value="WH-like_DNA-bd_sf"/>
</dbReference>
<evidence type="ECO:0000256" key="2">
    <source>
        <dbReference type="ARBA" id="ARBA00023125"/>
    </source>
</evidence>
<dbReference type="AlphaFoldDB" id="A0A2A4HIS4"/>
<protein>
    <submittedName>
        <fullName evidence="6">Transcriptional regulator</fullName>
    </submittedName>
</protein>
<keyword evidence="1" id="KW-0805">Transcription regulation</keyword>
<gene>
    <name evidence="6" type="ORF">CPA45_15735</name>
</gene>
<dbReference type="InterPro" id="IPR050707">
    <property type="entry name" value="HTH_MetabolicPath_Reg"/>
</dbReference>
<accession>A0A2A4HIS4</accession>
<dbReference type="GO" id="GO:0003677">
    <property type="term" value="F:DNA binding"/>
    <property type="evidence" value="ECO:0007669"/>
    <property type="project" value="UniProtKB-KW"/>
</dbReference>